<evidence type="ECO:0000259" key="7">
    <source>
        <dbReference type="Pfam" id="PF00155"/>
    </source>
</evidence>
<dbReference type="Proteomes" id="UP000248423">
    <property type="component" value="Unassembled WGS sequence"/>
</dbReference>
<dbReference type="EMBL" id="KZ826374">
    <property type="protein sequence ID" value="PYI03938.1"/>
    <property type="molecule type" value="Genomic_DNA"/>
</dbReference>
<dbReference type="PANTHER" id="PTHR11879:SF20">
    <property type="entry name" value="ASPARTATE AMINOTRANSFERASE"/>
    <property type="match status" value="1"/>
</dbReference>
<evidence type="ECO:0000256" key="2">
    <source>
        <dbReference type="ARBA" id="ARBA00007441"/>
    </source>
</evidence>
<organism evidence="8 9">
    <name type="scientific">Aspergillus sclerotiicarbonarius (strain CBS 121057 / IBT 28362)</name>
    <dbReference type="NCBI Taxonomy" id="1448318"/>
    <lineage>
        <taxon>Eukaryota</taxon>
        <taxon>Fungi</taxon>
        <taxon>Dikarya</taxon>
        <taxon>Ascomycota</taxon>
        <taxon>Pezizomycotina</taxon>
        <taxon>Eurotiomycetes</taxon>
        <taxon>Eurotiomycetidae</taxon>
        <taxon>Eurotiales</taxon>
        <taxon>Aspergillaceae</taxon>
        <taxon>Aspergillus</taxon>
        <taxon>Aspergillus subgen. Circumdati</taxon>
    </lineage>
</organism>
<keyword evidence="9" id="KW-1185">Reference proteome</keyword>
<dbReference type="InterPro" id="IPR004839">
    <property type="entry name" value="Aminotransferase_I/II_large"/>
</dbReference>
<dbReference type="InterPro" id="IPR015424">
    <property type="entry name" value="PyrdxlP-dep_Trfase"/>
</dbReference>
<dbReference type="InterPro" id="IPR015422">
    <property type="entry name" value="PyrdxlP-dep_Trfase_small"/>
</dbReference>
<comment type="cofactor">
    <cofactor evidence="1">
        <name>pyridoxal 5'-phosphate</name>
        <dbReference type="ChEBI" id="CHEBI:597326"/>
    </cofactor>
</comment>
<dbReference type="PRINTS" id="PR00799">
    <property type="entry name" value="TRANSAMINASE"/>
</dbReference>
<dbReference type="GO" id="GO:0005829">
    <property type="term" value="C:cytosol"/>
    <property type="evidence" value="ECO:0007669"/>
    <property type="project" value="TreeGrafter"/>
</dbReference>
<dbReference type="SUPFAM" id="SSF53383">
    <property type="entry name" value="PLP-dependent transferases"/>
    <property type="match status" value="1"/>
</dbReference>
<evidence type="ECO:0000313" key="9">
    <source>
        <dbReference type="Proteomes" id="UP000248423"/>
    </source>
</evidence>
<evidence type="ECO:0000256" key="5">
    <source>
        <dbReference type="ARBA" id="ARBA00022679"/>
    </source>
</evidence>
<dbReference type="OrthoDB" id="550424at2759"/>
<feature type="domain" description="Aminotransferase class I/classII large" evidence="7">
    <location>
        <begin position="12"/>
        <end position="220"/>
    </location>
</feature>
<evidence type="ECO:0000256" key="3">
    <source>
        <dbReference type="ARBA" id="ARBA00011738"/>
    </source>
</evidence>
<dbReference type="InterPro" id="IPR000796">
    <property type="entry name" value="Asp_trans"/>
</dbReference>
<dbReference type="Gene3D" id="3.90.1150.10">
    <property type="entry name" value="Aspartate Aminotransferase, domain 1"/>
    <property type="match status" value="2"/>
</dbReference>
<dbReference type="AlphaFoldDB" id="A0A319EBN4"/>
<dbReference type="Pfam" id="PF00155">
    <property type="entry name" value="Aminotran_1_2"/>
    <property type="match status" value="2"/>
</dbReference>
<dbReference type="Gene3D" id="3.40.640.10">
    <property type="entry name" value="Type I PLP-dependent aspartate aminotransferase-like (Major domain)"/>
    <property type="match status" value="1"/>
</dbReference>
<feature type="domain" description="Aminotransferase class I/classII large" evidence="7">
    <location>
        <begin position="262"/>
        <end position="346"/>
    </location>
</feature>
<dbReference type="STRING" id="1448318.A0A319EBN4"/>
<name>A0A319EBN4_ASPSB</name>
<dbReference type="InterPro" id="IPR015421">
    <property type="entry name" value="PyrdxlP-dep_Trfase_major"/>
</dbReference>
<keyword evidence="5" id="KW-0808">Transferase</keyword>
<sequence length="355" mass="39240">MAEYHADSHPPKVSLTVGACRDENGRPWVFPSIQHSHASYRKVGWTSSTGTIQAKSRLDNINHEYLDMAVTPTFNELAKSLVFGTELATRMNNNIATIQTVSGTGANYVTALFLPVPLRPKSVSIPNPTWTNHKLVWAMTHVSQVEYPYYPPNTRTVDVDGFITTLVKHAEPNDVIILQACAHNPTGVGCEENLLVLFDSAYQGFATGDLDGDAWAVRGFTQNLLSTPGTNHPGARLRLAGMAQAEYSNTPRFEATIVETIVEDLHTITSRIKVMRRERWRILEQTGTPGAWEHIEGQVGMFSFMGLTGDKVARLHKEFHVYLMPSGRASICRLNEGNVAYVANAIGQVVNGHRD</sequence>
<dbReference type="GO" id="GO:0006532">
    <property type="term" value="P:aspartate biosynthetic process"/>
    <property type="evidence" value="ECO:0007669"/>
    <property type="project" value="TreeGrafter"/>
</dbReference>
<dbReference type="VEuPathDB" id="FungiDB:BO78DRAFT_409378"/>
<comment type="subunit">
    <text evidence="3">Homodimer.</text>
</comment>
<dbReference type="GO" id="GO:0004069">
    <property type="term" value="F:L-aspartate:2-oxoglutarate aminotransferase activity"/>
    <property type="evidence" value="ECO:0007669"/>
    <property type="project" value="TreeGrafter"/>
</dbReference>
<comment type="similarity">
    <text evidence="2">Belongs to the class-I pyridoxal-phosphate-dependent aminotransferase family.</text>
</comment>
<dbReference type="GO" id="GO:0030170">
    <property type="term" value="F:pyridoxal phosphate binding"/>
    <property type="evidence" value="ECO:0007669"/>
    <property type="project" value="InterPro"/>
</dbReference>
<proteinExistence type="inferred from homology"/>
<gene>
    <name evidence="8" type="ORF">BO78DRAFT_409378</name>
</gene>
<dbReference type="PANTHER" id="PTHR11879">
    <property type="entry name" value="ASPARTATE AMINOTRANSFERASE"/>
    <property type="match status" value="1"/>
</dbReference>
<protein>
    <submittedName>
        <fullName evidence="8">Aspartate transaminase</fullName>
    </submittedName>
</protein>
<evidence type="ECO:0000256" key="1">
    <source>
        <dbReference type="ARBA" id="ARBA00001933"/>
    </source>
</evidence>
<reference evidence="8 9" key="1">
    <citation type="submission" date="2018-02" db="EMBL/GenBank/DDBJ databases">
        <title>The genomes of Aspergillus section Nigri reveals drivers in fungal speciation.</title>
        <authorList>
            <consortium name="DOE Joint Genome Institute"/>
            <person name="Vesth T.C."/>
            <person name="Nybo J."/>
            <person name="Theobald S."/>
            <person name="Brandl J."/>
            <person name="Frisvad J.C."/>
            <person name="Nielsen K.F."/>
            <person name="Lyhne E.K."/>
            <person name="Kogle M.E."/>
            <person name="Kuo A."/>
            <person name="Riley R."/>
            <person name="Clum A."/>
            <person name="Nolan M."/>
            <person name="Lipzen A."/>
            <person name="Salamov A."/>
            <person name="Henrissat B."/>
            <person name="Wiebenga A."/>
            <person name="De vries R.P."/>
            <person name="Grigoriev I.V."/>
            <person name="Mortensen U.H."/>
            <person name="Andersen M.R."/>
            <person name="Baker S.E."/>
        </authorList>
    </citation>
    <scope>NUCLEOTIDE SEQUENCE [LARGE SCALE GENOMIC DNA]</scope>
    <source>
        <strain evidence="8 9">CBS 121057</strain>
    </source>
</reference>
<keyword evidence="6" id="KW-0663">Pyridoxal phosphate</keyword>
<evidence type="ECO:0000313" key="8">
    <source>
        <dbReference type="EMBL" id="PYI03938.1"/>
    </source>
</evidence>
<evidence type="ECO:0000256" key="6">
    <source>
        <dbReference type="ARBA" id="ARBA00022898"/>
    </source>
</evidence>
<keyword evidence="4" id="KW-0032">Aminotransferase</keyword>
<accession>A0A319EBN4</accession>
<evidence type="ECO:0000256" key="4">
    <source>
        <dbReference type="ARBA" id="ARBA00022576"/>
    </source>
</evidence>